<dbReference type="PANTHER" id="PTHR10706:SF130">
    <property type="entry name" value="F-BOX ONLY PROTEIN 31"/>
    <property type="match status" value="1"/>
</dbReference>
<evidence type="ECO:0000313" key="4">
    <source>
        <dbReference type="EMBL" id="KAJ5514597.1"/>
    </source>
</evidence>
<comment type="pathway">
    <text evidence="1">Protein modification; protein ubiquitination.</text>
</comment>
<dbReference type="PANTHER" id="PTHR10706">
    <property type="entry name" value="F-BOX FAMILY PROTEIN"/>
    <property type="match status" value="1"/>
</dbReference>
<dbReference type="AlphaFoldDB" id="A0A9W9Y2D0"/>
<gene>
    <name evidence="4" type="ORF">N7463_004149</name>
</gene>
<evidence type="ECO:0000256" key="2">
    <source>
        <dbReference type="ARBA" id="ARBA00022786"/>
    </source>
</evidence>
<evidence type="ECO:0000313" key="5">
    <source>
        <dbReference type="Proteomes" id="UP001149954"/>
    </source>
</evidence>
<name>A0A9W9Y2D0_9EURO</name>
<dbReference type="InterPro" id="IPR045048">
    <property type="entry name" value="FBXO31/39"/>
</dbReference>
<comment type="caution">
    <text evidence="4">The sequence shown here is derived from an EMBL/GenBank/DDBJ whole genome shotgun (WGS) entry which is preliminary data.</text>
</comment>
<evidence type="ECO:0000256" key="1">
    <source>
        <dbReference type="ARBA" id="ARBA00004906"/>
    </source>
</evidence>
<sequence>MTINTLSIRQQSNDGRYDHPVNDGRLSPSAGQLSFLDKLPAEIIQDIASYLSALDLACLGATCRTLVDHASNDFLWAKLVNERLPAPIQNPGPFGSFHRLYLAYHPCWFIPQHKIWFADTEQTGMLIICRYDNRRGVIEAHQIVAERGTAEFQTWASNPDVIIKSFEPSVHLALDNPILSLRDPNPSSGTAPIQSIHYMPEERRMTMTLDARHIYTSLSFCSEFSPRGPWFKPNVLWPPRTIPSKARTVRDLRNPPPPIVKHPSELSESFFRVRKWGNPWATPELLLLPVPKKASLTYSTLDPVLYTPTAEKPYQGIWVGDYEAHGCEFLLVLQIEITELAHDDEKEANVIDAQDEIEHDIQVDTGQRGLLQAVKLTGDSNVPRGEFSFIAKDIGSRGLINVAMDEPFVGARIVRCRGHVAGLGFLDDTYIDSELILISPDRMALYWKQIGHVSYYRRVDIDALLH</sequence>
<dbReference type="PROSITE" id="PS50181">
    <property type="entry name" value="FBOX"/>
    <property type="match status" value="1"/>
</dbReference>
<keyword evidence="5" id="KW-1185">Reference proteome</keyword>
<dbReference type="SUPFAM" id="SSF81383">
    <property type="entry name" value="F-box domain"/>
    <property type="match status" value="1"/>
</dbReference>
<dbReference type="Gene3D" id="1.20.1280.50">
    <property type="match status" value="1"/>
</dbReference>
<dbReference type="Pfam" id="PF12937">
    <property type="entry name" value="F-box-like"/>
    <property type="match status" value="1"/>
</dbReference>
<protein>
    <recommendedName>
        <fullName evidence="3">F-box domain-containing protein</fullName>
    </recommendedName>
</protein>
<proteinExistence type="predicted"/>
<dbReference type="Pfam" id="PF12014">
    <property type="entry name" value="Cyclin_D1_bind"/>
    <property type="match status" value="1"/>
</dbReference>
<accession>A0A9W9Y2D0</accession>
<dbReference type="InterPro" id="IPR036047">
    <property type="entry name" value="F-box-like_dom_sf"/>
</dbReference>
<reference evidence="4" key="2">
    <citation type="journal article" date="2023" name="IMA Fungus">
        <title>Comparative genomic study of the Penicillium genus elucidates a diverse pangenome and 15 lateral gene transfer events.</title>
        <authorList>
            <person name="Petersen C."/>
            <person name="Sorensen T."/>
            <person name="Nielsen M.R."/>
            <person name="Sondergaard T.E."/>
            <person name="Sorensen J.L."/>
            <person name="Fitzpatrick D.A."/>
            <person name="Frisvad J.C."/>
            <person name="Nielsen K.L."/>
        </authorList>
    </citation>
    <scope>NUCLEOTIDE SEQUENCE</scope>
    <source>
        <strain evidence="4">IBT 29495</strain>
    </source>
</reference>
<dbReference type="OrthoDB" id="722566at2759"/>
<keyword evidence="2" id="KW-0833">Ubl conjugation pathway</keyword>
<dbReference type="Proteomes" id="UP001149954">
    <property type="component" value="Unassembled WGS sequence"/>
</dbReference>
<organism evidence="4 5">
    <name type="scientific">Penicillium fimorum</name>
    <dbReference type="NCBI Taxonomy" id="1882269"/>
    <lineage>
        <taxon>Eukaryota</taxon>
        <taxon>Fungi</taxon>
        <taxon>Dikarya</taxon>
        <taxon>Ascomycota</taxon>
        <taxon>Pezizomycotina</taxon>
        <taxon>Eurotiomycetes</taxon>
        <taxon>Eurotiomycetidae</taxon>
        <taxon>Eurotiales</taxon>
        <taxon>Aspergillaceae</taxon>
        <taxon>Penicillium</taxon>
    </lineage>
</organism>
<feature type="domain" description="F-box" evidence="3">
    <location>
        <begin position="33"/>
        <end position="79"/>
    </location>
</feature>
<dbReference type="EMBL" id="JAPWDS010000002">
    <property type="protein sequence ID" value="KAJ5514597.1"/>
    <property type="molecule type" value="Genomic_DNA"/>
</dbReference>
<reference evidence="4" key="1">
    <citation type="submission" date="2022-12" db="EMBL/GenBank/DDBJ databases">
        <authorList>
            <person name="Petersen C."/>
        </authorList>
    </citation>
    <scope>NUCLEOTIDE SEQUENCE</scope>
    <source>
        <strain evidence="4">IBT 29495</strain>
    </source>
</reference>
<evidence type="ECO:0000259" key="3">
    <source>
        <dbReference type="PROSITE" id="PS50181"/>
    </source>
</evidence>
<dbReference type="InterPro" id="IPR001810">
    <property type="entry name" value="F-box_dom"/>
</dbReference>